<keyword evidence="1" id="KW-0812">Transmembrane</keyword>
<keyword evidence="1" id="KW-1133">Transmembrane helix</keyword>
<organism evidence="3">
    <name type="scientific">marine metagenome</name>
    <dbReference type="NCBI Taxonomy" id="408172"/>
    <lineage>
        <taxon>unclassified sequences</taxon>
        <taxon>metagenomes</taxon>
        <taxon>ecological metagenomes</taxon>
    </lineage>
</organism>
<feature type="transmembrane region" description="Helical" evidence="1">
    <location>
        <begin position="139"/>
        <end position="157"/>
    </location>
</feature>
<dbReference type="GO" id="GO:0008137">
    <property type="term" value="F:NADH dehydrogenase (ubiquinone) activity"/>
    <property type="evidence" value="ECO:0007669"/>
    <property type="project" value="InterPro"/>
</dbReference>
<dbReference type="PANTHER" id="PTHR43507:SF4">
    <property type="entry name" value="PROTON-TRANSLOCATING NADH-QUINONE OXIDOREDUCTASE, CHAIN M"/>
    <property type="match status" value="1"/>
</dbReference>
<dbReference type="GO" id="GO:0003954">
    <property type="term" value="F:NADH dehydrogenase activity"/>
    <property type="evidence" value="ECO:0007669"/>
    <property type="project" value="TreeGrafter"/>
</dbReference>
<dbReference type="GO" id="GO:0048039">
    <property type="term" value="F:ubiquinone binding"/>
    <property type="evidence" value="ECO:0007669"/>
    <property type="project" value="TreeGrafter"/>
</dbReference>
<feature type="transmembrane region" description="Helical" evidence="1">
    <location>
        <begin position="177"/>
        <end position="199"/>
    </location>
</feature>
<accession>A0A382CLA6</accession>
<dbReference type="PANTHER" id="PTHR43507">
    <property type="entry name" value="NADH-UBIQUINONE OXIDOREDUCTASE CHAIN 4"/>
    <property type="match status" value="1"/>
</dbReference>
<keyword evidence="1" id="KW-0472">Membrane</keyword>
<feature type="transmembrane region" description="Helical" evidence="1">
    <location>
        <begin position="80"/>
        <end position="104"/>
    </location>
</feature>
<feature type="domain" description="NADH:quinone oxidoreductase/Mrp antiporter transmembrane" evidence="2">
    <location>
        <begin position="135"/>
        <end position="210"/>
    </location>
</feature>
<dbReference type="InterPro" id="IPR003918">
    <property type="entry name" value="NADH_UbQ_OxRdtase"/>
</dbReference>
<feature type="transmembrane region" description="Helical" evidence="1">
    <location>
        <begin position="34"/>
        <end position="54"/>
    </location>
</feature>
<feature type="transmembrane region" description="Helical" evidence="1">
    <location>
        <begin position="6"/>
        <end position="27"/>
    </location>
</feature>
<dbReference type="GO" id="GO:0042773">
    <property type="term" value="P:ATP synthesis coupled electron transport"/>
    <property type="evidence" value="ECO:0007669"/>
    <property type="project" value="InterPro"/>
</dbReference>
<dbReference type="GO" id="GO:0015990">
    <property type="term" value="P:electron transport coupled proton transport"/>
    <property type="evidence" value="ECO:0007669"/>
    <property type="project" value="TreeGrafter"/>
</dbReference>
<protein>
    <recommendedName>
        <fullName evidence="2">NADH:quinone oxidoreductase/Mrp antiporter transmembrane domain-containing protein</fullName>
    </recommendedName>
</protein>
<sequence length="230" mass="25585">MENFDQIALALVIFVPLVGAILAMFMPADRQKDVWYFAIVVAGLSLILSVYIFVRYDYGAGGFQFHDNYPWLPAPVDINLSLAVDGISALLILLNGIILFGGVLISQTIVYRPRDFFVLLLALGAGVFGTFTVRDLFFLFFFYELAVLPMYLLIGVWGSSTDFRTFFRTKDYAAMKLFIFLVAGSVLVWIGILAMYMGASDAGFSTFSLETLGGLAEAGRFSEEVQTWVF</sequence>
<evidence type="ECO:0000256" key="1">
    <source>
        <dbReference type="SAM" id="Phobius"/>
    </source>
</evidence>
<feature type="non-terminal residue" evidence="3">
    <location>
        <position position="230"/>
    </location>
</feature>
<dbReference type="Pfam" id="PF00361">
    <property type="entry name" value="Proton_antipo_M"/>
    <property type="match status" value="1"/>
</dbReference>
<gene>
    <name evidence="3" type="ORF">METZ01_LOCUS179436</name>
</gene>
<name>A0A382CLA6_9ZZZZ</name>
<dbReference type="AlphaFoldDB" id="A0A382CLA6"/>
<dbReference type="EMBL" id="UINC01034951">
    <property type="protein sequence ID" value="SVB26582.1"/>
    <property type="molecule type" value="Genomic_DNA"/>
</dbReference>
<evidence type="ECO:0000313" key="3">
    <source>
        <dbReference type="EMBL" id="SVB26582.1"/>
    </source>
</evidence>
<evidence type="ECO:0000259" key="2">
    <source>
        <dbReference type="Pfam" id="PF00361"/>
    </source>
</evidence>
<proteinExistence type="predicted"/>
<dbReference type="InterPro" id="IPR001750">
    <property type="entry name" value="ND/Mrp_TM"/>
</dbReference>
<reference evidence="3" key="1">
    <citation type="submission" date="2018-05" db="EMBL/GenBank/DDBJ databases">
        <authorList>
            <person name="Lanie J.A."/>
            <person name="Ng W.-L."/>
            <person name="Kazmierczak K.M."/>
            <person name="Andrzejewski T.M."/>
            <person name="Davidsen T.M."/>
            <person name="Wayne K.J."/>
            <person name="Tettelin H."/>
            <person name="Glass J.I."/>
            <person name="Rusch D."/>
            <person name="Podicherti R."/>
            <person name="Tsui H.-C.T."/>
            <person name="Winkler M.E."/>
        </authorList>
    </citation>
    <scope>NUCLEOTIDE SEQUENCE</scope>
</reference>
<feature type="transmembrane region" description="Helical" evidence="1">
    <location>
        <begin position="116"/>
        <end position="133"/>
    </location>
</feature>